<evidence type="ECO:0000256" key="1">
    <source>
        <dbReference type="SAM" id="MobiDB-lite"/>
    </source>
</evidence>
<sequence>MGSIAEAAKDFVKTSEGGPRTKEEQLKVTSSQPQTDDDRLRRSPDHFFFQVIDLSNPYGFLSEENDIPRGLRRMFTPPYPITKEDRRRLYSAQLAETRSEMDPHAILVLLDVPFFDEFDHGKAVLGLQSRRKKERLPLHFLKSLRPFFPFFVKD</sequence>
<dbReference type="AlphaFoldDB" id="A0AAN9A306"/>
<comment type="caution">
    <text evidence="2">The sequence shown here is derived from an EMBL/GenBank/DDBJ whole genome shotgun (WGS) entry which is preliminary data.</text>
</comment>
<feature type="compositionally biased region" description="Basic and acidic residues" evidence="1">
    <location>
        <begin position="7"/>
        <end position="26"/>
    </location>
</feature>
<reference evidence="2 3" key="1">
    <citation type="submission" date="2023-11" db="EMBL/GenBank/DDBJ databases">
        <title>Halocaridina rubra genome assembly.</title>
        <authorList>
            <person name="Smith C."/>
        </authorList>
    </citation>
    <scope>NUCLEOTIDE SEQUENCE [LARGE SCALE GENOMIC DNA]</scope>
    <source>
        <strain evidence="2">EP-1</strain>
        <tissue evidence="2">Whole</tissue>
    </source>
</reference>
<evidence type="ECO:0000313" key="3">
    <source>
        <dbReference type="Proteomes" id="UP001381693"/>
    </source>
</evidence>
<dbReference type="Proteomes" id="UP001381693">
    <property type="component" value="Unassembled WGS sequence"/>
</dbReference>
<gene>
    <name evidence="2" type="ORF">SK128_013215</name>
</gene>
<feature type="region of interest" description="Disordered" evidence="1">
    <location>
        <begin position="1"/>
        <end position="41"/>
    </location>
</feature>
<protein>
    <submittedName>
        <fullName evidence="2">Uncharacterized protein</fullName>
    </submittedName>
</protein>
<proteinExistence type="predicted"/>
<keyword evidence="3" id="KW-1185">Reference proteome</keyword>
<organism evidence="2 3">
    <name type="scientific">Halocaridina rubra</name>
    <name type="common">Hawaiian red shrimp</name>
    <dbReference type="NCBI Taxonomy" id="373956"/>
    <lineage>
        <taxon>Eukaryota</taxon>
        <taxon>Metazoa</taxon>
        <taxon>Ecdysozoa</taxon>
        <taxon>Arthropoda</taxon>
        <taxon>Crustacea</taxon>
        <taxon>Multicrustacea</taxon>
        <taxon>Malacostraca</taxon>
        <taxon>Eumalacostraca</taxon>
        <taxon>Eucarida</taxon>
        <taxon>Decapoda</taxon>
        <taxon>Pleocyemata</taxon>
        <taxon>Caridea</taxon>
        <taxon>Atyoidea</taxon>
        <taxon>Atyidae</taxon>
        <taxon>Halocaridina</taxon>
    </lineage>
</organism>
<dbReference type="EMBL" id="JAXCGZ010013512">
    <property type="protein sequence ID" value="KAK7072399.1"/>
    <property type="molecule type" value="Genomic_DNA"/>
</dbReference>
<accession>A0AAN9A306</accession>
<name>A0AAN9A306_HALRR</name>
<evidence type="ECO:0000313" key="2">
    <source>
        <dbReference type="EMBL" id="KAK7072399.1"/>
    </source>
</evidence>